<dbReference type="InterPro" id="IPR042173">
    <property type="entry name" value="RNase_J_2"/>
</dbReference>
<dbReference type="InterPro" id="IPR011108">
    <property type="entry name" value="RMMBL"/>
</dbReference>
<evidence type="ECO:0000256" key="1">
    <source>
        <dbReference type="ARBA" id="ARBA00022490"/>
    </source>
</evidence>
<evidence type="ECO:0000256" key="6">
    <source>
        <dbReference type="ARBA" id="ARBA00022833"/>
    </source>
</evidence>
<dbReference type="Gene3D" id="3.40.50.10710">
    <property type="entry name" value="Metallo-hydrolase/oxidoreductase"/>
    <property type="match status" value="1"/>
</dbReference>
<evidence type="ECO:0000256" key="2">
    <source>
        <dbReference type="ARBA" id="ARBA00022552"/>
    </source>
</evidence>
<dbReference type="PANTHER" id="PTHR43694:SF4">
    <property type="entry name" value="RIBONUCLEASE J 2"/>
    <property type="match status" value="1"/>
</dbReference>
<dbReference type="Pfam" id="PF00753">
    <property type="entry name" value="Lactamase_B"/>
    <property type="match status" value="1"/>
</dbReference>
<dbReference type="Proteomes" id="UP000824232">
    <property type="component" value="Unassembled WGS sequence"/>
</dbReference>
<keyword evidence="6" id="KW-0862">Zinc</keyword>
<dbReference type="Gene3D" id="3.60.15.10">
    <property type="entry name" value="Ribonuclease Z/Hydroxyacylglutathione hydrolase-like"/>
    <property type="match status" value="1"/>
</dbReference>
<sequence length="550" mass="62460">MSKIKIFSLGGLNENGKNMYVVEVDKNIYVFDAGSKFDNEKNLGIDYIIPNFDYLIKNRKRIKGIFLSHGHEGNMGAVPDILKSIPEVNIYGAKLTLEILKQDLTDTEIKKSHLIEIKPHHKLEFGRESIFPISMTHSIPDALCYVLYTKDGAIVYTGDFTFDHKETGLYKTDIGKLAYVGKQGVLCLLAESMYAEREGYTSPSNRVSDFIRNVLAKNRGRIIATVFPAHFYRIQEIFNEVSKTHRKIVIMGHSLQNTINYAIKNNYLTIDRRVIGDLNNLEDKDAVVLISDEKEKPFANLERIIKGYDKFIKLNTNDTIFITEPAYEGIEKRLATVMDEIAMLGVNAISLSSKKHLLHHASREDLSLLINIMNPKYYFPVKGEYRNQYANAEVAESLGIPKENIILKQNGDVTLFIKGNLVPTNEHIETDEILIDGKSNGDIGDLVLKDREMLGENGIVIISCTLDRETKKILAGPEVLTRGFIYVKDNLDLVDEIKNMSLEIIEKNISEGTKRVEYSTIKTEVRDVLGKYFYKTMETKPMIITVIQEV</sequence>
<reference evidence="10" key="1">
    <citation type="submission" date="2020-10" db="EMBL/GenBank/DDBJ databases">
        <authorList>
            <person name="Gilroy R."/>
        </authorList>
    </citation>
    <scope>NUCLEOTIDE SEQUENCE</scope>
    <source>
        <strain evidence="10">CHK184-20233</strain>
    </source>
</reference>
<dbReference type="Pfam" id="PF17770">
    <property type="entry name" value="RNase_J_C"/>
    <property type="match status" value="1"/>
</dbReference>
<dbReference type="InterPro" id="IPR036866">
    <property type="entry name" value="RibonucZ/Hydroxyglut_hydro"/>
</dbReference>
<evidence type="ECO:0000256" key="8">
    <source>
        <dbReference type="ARBA" id="ARBA00022884"/>
    </source>
</evidence>
<keyword evidence="1" id="KW-0963">Cytoplasm</keyword>
<dbReference type="CDD" id="cd07714">
    <property type="entry name" value="RNaseJ_MBL-fold"/>
    <property type="match status" value="1"/>
</dbReference>
<dbReference type="InterPro" id="IPR041636">
    <property type="entry name" value="RNase_J_C"/>
</dbReference>
<feature type="domain" description="Metallo-beta-lactamase" evidence="9">
    <location>
        <begin position="16"/>
        <end position="211"/>
    </location>
</feature>
<dbReference type="PANTHER" id="PTHR43694">
    <property type="entry name" value="RIBONUCLEASE J"/>
    <property type="match status" value="1"/>
</dbReference>
<dbReference type="SUPFAM" id="SSF56281">
    <property type="entry name" value="Metallo-hydrolase/oxidoreductase"/>
    <property type="match status" value="1"/>
</dbReference>
<keyword evidence="2" id="KW-0698">rRNA processing</keyword>
<evidence type="ECO:0000259" key="9">
    <source>
        <dbReference type="SMART" id="SM00849"/>
    </source>
</evidence>
<evidence type="ECO:0000313" key="10">
    <source>
        <dbReference type="EMBL" id="HIR59130.1"/>
    </source>
</evidence>
<dbReference type="SMART" id="SM00849">
    <property type="entry name" value="Lactamase_B"/>
    <property type="match status" value="1"/>
</dbReference>
<name>A0A9D1DU38_9FIRM</name>
<keyword evidence="3" id="KW-0540">Nuclease</keyword>
<protein>
    <submittedName>
        <fullName evidence="10">Ribonuclease J</fullName>
    </submittedName>
</protein>
<comment type="caution">
    <text evidence="10">The sequence shown here is derived from an EMBL/GenBank/DDBJ whole genome shotgun (WGS) entry which is preliminary data.</text>
</comment>
<keyword evidence="5" id="KW-0378">Hydrolase</keyword>
<dbReference type="Pfam" id="PF22505">
    <property type="entry name" value="RNase_J_b_CASP"/>
    <property type="match status" value="1"/>
</dbReference>
<dbReference type="Gene3D" id="3.10.20.580">
    <property type="match status" value="1"/>
</dbReference>
<evidence type="ECO:0000256" key="5">
    <source>
        <dbReference type="ARBA" id="ARBA00022801"/>
    </source>
</evidence>
<proteinExistence type="predicted"/>
<evidence type="ECO:0000256" key="3">
    <source>
        <dbReference type="ARBA" id="ARBA00022722"/>
    </source>
</evidence>
<dbReference type="NCBIfam" id="TIGR00649">
    <property type="entry name" value="MG423"/>
    <property type="match status" value="1"/>
</dbReference>
<keyword evidence="8" id="KW-0694">RNA-binding</keyword>
<dbReference type="AlphaFoldDB" id="A0A9D1DU38"/>
<evidence type="ECO:0000256" key="7">
    <source>
        <dbReference type="ARBA" id="ARBA00022839"/>
    </source>
</evidence>
<gene>
    <name evidence="10" type="ORF">IAB38_03685</name>
</gene>
<dbReference type="GO" id="GO:0006364">
    <property type="term" value="P:rRNA processing"/>
    <property type="evidence" value="ECO:0007669"/>
    <property type="project" value="UniProtKB-KW"/>
</dbReference>
<dbReference type="GO" id="GO:0003723">
    <property type="term" value="F:RNA binding"/>
    <property type="evidence" value="ECO:0007669"/>
    <property type="project" value="UniProtKB-KW"/>
</dbReference>
<dbReference type="GO" id="GO:0004527">
    <property type="term" value="F:exonuclease activity"/>
    <property type="evidence" value="ECO:0007669"/>
    <property type="project" value="UniProtKB-KW"/>
</dbReference>
<dbReference type="InterPro" id="IPR004613">
    <property type="entry name" value="RNase_J"/>
</dbReference>
<dbReference type="EMBL" id="DVHC01000038">
    <property type="protein sequence ID" value="HIR59130.1"/>
    <property type="molecule type" value="Genomic_DNA"/>
</dbReference>
<dbReference type="Pfam" id="PF07521">
    <property type="entry name" value="RMMBL"/>
    <property type="match status" value="1"/>
</dbReference>
<accession>A0A9D1DU38</accession>
<dbReference type="GO" id="GO:0046872">
    <property type="term" value="F:metal ion binding"/>
    <property type="evidence" value="ECO:0007669"/>
    <property type="project" value="UniProtKB-KW"/>
</dbReference>
<reference evidence="10" key="2">
    <citation type="journal article" date="2021" name="PeerJ">
        <title>Extensive microbial diversity within the chicken gut microbiome revealed by metagenomics and culture.</title>
        <authorList>
            <person name="Gilroy R."/>
            <person name="Ravi A."/>
            <person name="Getino M."/>
            <person name="Pursley I."/>
            <person name="Horton D.L."/>
            <person name="Alikhan N.F."/>
            <person name="Baker D."/>
            <person name="Gharbi K."/>
            <person name="Hall N."/>
            <person name="Watson M."/>
            <person name="Adriaenssens E.M."/>
            <person name="Foster-Nyarko E."/>
            <person name="Jarju S."/>
            <person name="Secka A."/>
            <person name="Antonio M."/>
            <person name="Oren A."/>
            <person name="Chaudhuri R.R."/>
            <person name="La Ragione R."/>
            <person name="Hildebrand F."/>
            <person name="Pallen M.J."/>
        </authorList>
    </citation>
    <scope>NUCLEOTIDE SEQUENCE</scope>
    <source>
        <strain evidence="10">CHK184-20233</strain>
    </source>
</reference>
<organism evidence="10 11">
    <name type="scientific">Candidatus Onthousia excrementipullorum</name>
    <dbReference type="NCBI Taxonomy" id="2840884"/>
    <lineage>
        <taxon>Bacteria</taxon>
        <taxon>Bacillati</taxon>
        <taxon>Bacillota</taxon>
        <taxon>Bacilli</taxon>
        <taxon>Candidatus Onthousia</taxon>
    </lineage>
</organism>
<evidence type="ECO:0000256" key="4">
    <source>
        <dbReference type="ARBA" id="ARBA00022723"/>
    </source>
</evidence>
<keyword evidence="4" id="KW-0479">Metal-binding</keyword>
<dbReference type="InterPro" id="IPR001279">
    <property type="entry name" value="Metallo-B-lactamas"/>
</dbReference>
<evidence type="ECO:0000313" key="11">
    <source>
        <dbReference type="Proteomes" id="UP000824232"/>
    </source>
</evidence>
<keyword evidence="7" id="KW-0269">Exonuclease</keyword>
<dbReference type="InterPro" id="IPR055132">
    <property type="entry name" value="RNase_J_b_CASP"/>
</dbReference>